<name>A0A2P2J129_RHIMU</name>
<sequence length="24" mass="2773">MILRSFLVETVTESSNNLWSFVSI</sequence>
<evidence type="ECO:0000313" key="1">
    <source>
        <dbReference type="EMBL" id="MBW87140.1"/>
    </source>
</evidence>
<protein>
    <submittedName>
        <fullName evidence="1">Uncharacterized protein</fullName>
    </submittedName>
</protein>
<accession>A0A2P2J129</accession>
<organism evidence="1">
    <name type="scientific">Rhizophora mucronata</name>
    <name type="common">Asiatic mangrove</name>
    <dbReference type="NCBI Taxonomy" id="61149"/>
    <lineage>
        <taxon>Eukaryota</taxon>
        <taxon>Viridiplantae</taxon>
        <taxon>Streptophyta</taxon>
        <taxon>Embryophyta</taxon>
        <taxon>Tracheophyta</taxon>
        <taxon>Spermatophyta</taxon>
        <taxon>Magnoliopsida</taxon>
        <taxon>eudicotyledons</taxon>
        <taxon>Gunneridae</taxon>
        <taxon>Pentapetalae</taxon>
        <taxon>rosids</taxon>
        <taxon>fabids</taxon>
        <taxon>Malpighiales</taxon>
        <taxon>Rhizophoraceae</taxon>
        <taxon>Rhizophora</taxon>
    </lineage>
</organism>
<proteinExistence type="predicted"/>
<dbReference type="AlphaFoldDB" id="A0A2P2J129"/>
<reference evidence="1" key="1">
    <citation type="submission" date="2018-02" db="EMBL/GenBank/DDBJ databases">
        <title>Rhizophora mucronata_Transcriptome.</title>
        <authorList>
            <person name="Meera S.P."/>
            <person name="Sreeshan A."/>
            <person name="Augustine A."/>
        </authorList>
    </citation>
    <scope>NUCLEOTIDE SEQUENCE</scope>
    <source>
        <tissue evidence="1">Leaf</tissue>
    </source>
</reference>
<dbReference type="EMBL" id="GGEC01006657">
    <property type="protein sequence ID" value="MBW87140.1"/>
    <property type="molecule type" value="Transcribed_RNA"/>
</dbReference>